<evidence type="ECO:0000256" key="6">
    <source>
        <dbReference type="RuleBase" id="RU365089"/>
    </source>
</evidence>
<geneLocation type="plasmid" evidence="7 8">
    <name>p42d</name>
</geneLocation>
<keyword evidence="7" id="KW-0614">Plasmid</keyword>
<comment type="function">
    <text evidence="1 6">Required for the transposition of the insertion element.</text>
</comment>
<reference evidence="8" key="2">
    <citation type="journal article" date="2006" name="Proc. Natl. Acad. Sci. U.S.A.">
        <title>The partitioned Rhizobium etli genome: genetic and metabolic redundancy in seven interacting replicons.</title>
        <authorList>
            <person name="Gonzalez V."/>
            <person name="Santamaria R.I."/>
            <person name="Bustos P."/>
            <person name="Hernandez-Gonzalez I."/>
            <person name="Medrano-Soto A."/>
            <person name="Moreno-Hagelsieb G."/>
            <person name="Janga S.C."/>
            <person name="Ramirez M.A."/>
            <person name="Jimenez-Jacinto V."/>
            <person name="Collado-Vides J."/>
            <person name="Davila G."/>
        </authorList>
    </citation>
    <scope>NUCLEOTIDE SEQUENCE [LARGE SCALE GENOMIC DNA]</scope>
    <source>
        <strain evidence="8">ATCC 51251 / DSM 11541 / JCM 21823 / NBRC 15573 / CFN 42</strain>
    </source>
</reference>
<evidence type="ECO:0000256" key="1">
    <source>
        <dbReference type="ARBA" id="ARBA00002190"/>
    </source>
</evidence>
<dbReference type="KEGG" id="ret:RHE_PD00207"/>
<organism evidence="7 8">
    <name type="scientific">Rhizobium etli (strain ATCC 51251 / DSM 11541 / JCM 21823 / NBRC 15573 / CFN 42)</name>
    <dbReference type="NCBI Taxonomy" id="347834"/>
    <lineage>
        <taxon>Bacteria</taxon>
        <taxon>Pseudomonadati</taxon>
        <taxon>Pseudomonadota</taxon>
        <taxon>Alphaproteobacteria</taxon>
        <taxon>Hyphomicrobiales</taxon>
        <taxon>Rhizobiaceae</taxon>
        <taxon>Rhizobium/Agrobacterium group</taxon>
        <taxon>Rhizobium</taxon>
    </lineage>
</organism>
<dbReference type="InterPro" id="IPR001207">
    <property type="entry name" value="Transposase_mutator"/>
</dbReference>
<protein>
    <recommendedName>
        <fullName evidence="6">Mutator family transposase</fullName>
    </recommendedName>
</protein>
<keyword evidence="3 6" id="KW-0815">Transposition</keyword>
<keyword evidence="5 6" id="KW-0233">DNA recombination</keyword>
<accession>Q8KLA3</accession>
<dbReference type="GO" id="GO:0004803">
    <property type="term" value="F:transposase activity"/>
    <property type="evidence" value="ECO:0007669"/>
    <property type="project" value="UniProtKB-UniRule"/>
</dbReference>
<keyword evidence="4 6" id="KW-0238">DNA-binding</keyword>
<gene>
    <name evidence="7" type="ordered locus">RHE_PD00207</name>
</gene>
<sequence length="216" mass="24224">MTDDMMNLRSLVEKSADADLLREMIGFTAEKLMALEVGTKTGAGYGEKNGFRLAQRNGYRDRDWETRAGTVELRIPKLRTGSYFPSFLEPRRMAEKALTAVIEEAYIHGVSTRSVDDLVKAMGMSGISKSQVSRLCEEIDEKVKVFLDRPIEGEWPYLWIDATSLKVRRGGRIVSVAVIIAVGVNTDGRREVLGTSEAEATWTEFLRKLTRRVCVA</sequence>
<evidence type="ECO:0000313" key="8">
    <source>
        <dbReference type="Proteomes" id="UP000001936"/>
    </source>
</evidence>
<proteinExistence type="inferred from homology"/>
<dbReference type="Proteomes" id="UP000001936">
    <property type="component" value="Plasmid p42d"/>
</dbReference>
<keyword evidence="8" id="KW-1185">Reference proteome</keyword>
<dbReference type="Pfam" id="PF00872">
    <property type="entry name" value="Transposase_mut"/>
    <property type="match status" value="1"/>
</dbReference>
<evidence type="ECO:0000256" key="4">
    <source>
        <dbReference type="ARBA" id="ARBA00023125"/>
    </source>
</evidence>
<reference evidence="8" key="1">
    <citation type="journal article" date="2003" name="Genome Biol.">
        <title>The mosaic structure of the symbiotic plasmid of Rhizobium etli CFN42 and its relation to other symbiotic genome compartments.</title>
        <authorList>
            <person name="Gonzalez V."/>
            <person name="Bustos P."/>
            <person name="Ramirez-Romero M.A."/>
            <person name="Medrano-Soto A."/>
            <person name="Salgado H."/>
            <person name="Hernandez-Gonzalez I."/>
            <person name="Hernandez-Celis J.C."/>
            <person name="Quintero V."/>
            <person name="Moreno-Hagelsieb G."/>
            <person name="Girard L."/>
            <person name="Rodriguez O."/>
            <person name="Flores M."/>
            <person name="Cevallos M.A."/>
            <person name="Collado-Vides J."/>
            <person name="Romero D."/>
            <person name="Davila G."/>
        </authorList>
    </citation>
    <scope>NUCLEOTIDE SEQUENCE [LARGE SCALE GENOMIC DNA]</scope>
    <source>
        <strain evidence="8">ATCC 51251 / DSM 11541 / JCM 21823 / NBRC 15573 / CFN 42</strain>
    </source>
</reference>
<dbReference type="GO" id="GO:0006313">
    <property type="term" value="P:DNA transposition"/>
    <property type="evidence" value="ECO:0007669"/>
    <property type="project" value="UniProtKB-UniRule"/>
</dbReference>
<comment type="similarity">
    <text evidence="2 6">Belongs to the transposase mutator family.</text>
</comment>
<evidence type="ECO:0000256" key="3">
    <source>
        <dbReference type="ARBA" id="ARBA00022578"/>
    </source>
</evidence>
<evidence type="ECO:0000256" key="5">
    <source>
        <dbReference type="ARBA" id="ARBA00023172"/>
    </source>
</evidence>
<dbReference type="AlphaFoldDB" id="Q8KLA3"/>
<dbReference type="PANTHER" id="PTHR33217:SF7">
    <property type="entry name" value="TRANSPOSASE FOR INSERTION SEQUENCE ELEMENT IS1081"/>
    <property type="match status" value="1"/>
</dbReference>
<evidence type="ECO:0000313" key="7">
    <source>
        <dbReference type="EMBL" id="AAM54844.1"/>
    </source>
</evidence>
<name>Q8KLA3_RHIEC</name>
<dbReference type="HOGENOM" id="CLU_036805_8_3_5"/>
<evidence type="ECO:0000256" key="2">
    <source>
        <dbReference type="ARBA" id="ARBA00010961"/>
    </source>
</evidence>
<dbReference type="PANTHER" id="PTHR33217">
    <property type="entry name" value="TRANSPOSASE FOR INSERTION SEQUENCE ELEMENT IS1081"/>
    <property type="match status" value="1"/>
</dbReference>
<dbReference type="GO" id="GO:0003677">
    <property type="term" value="F:DNA binding"/>
    <property type="evidence" value="ECO:0007669"/>
    <property type="project" value="UniProtKB-UniRule"/>
</dbReference>
<keyword evidence="6" id="KW-0814">Transposable element</keyword>
<dbReference type="EMBL" id="U80928">
    <property type="protein sequence ID" value="AAM54844.1"/>
    <property type="molecule type" value="Genomic_DNA"/>
</dbReference>